<keyword evidence="5 6" id="KW-0472">Membrane</keyword>
<keyword evidence="3 6" id="KW-1133">Transmembrane helix</keyword>
<dbReference type="GO" id="GO:0016491">
    <property type="term" value="F:oxidoreductase activity"/>
    <property type="evidence" value="ECO:0007669"/>
    <property type="project" value="UniProtKB-KW"/>
</dbReference>
<dbReference type="EMBL" id="VJMH01005485">
    <property type="protein sequence ID" value="KAF0695330.1"/>
    <property type="molecule type" value="Genomic_DNA"/>
</dbReference>
<feature type="transmembrane region" description="Helical" evidence="6">
    <location>
        <begin position="171"/>
        <end position="194"/>
    </location>
</feature>
<keyword evidence="2 6" id="KW-0812">Transmembrane</keyword>
<evidence type="ECO:0000256" key="1">
    <source>
        <dbReference type="ARBA" id="ARBA00004141"/>
    </source>
</evidence>
<evidence type="ECO:0000256" key="6">
    <source>
        <dbReference type="SAM" id="Phobius"/>
    </source>
</evidence>
<evidence type="ECO:0000256" key="2">
    <source>
        <dbReference type="ARBA" id="ARBA00022692"/>
    </source>
</evidence>
<feature type="transmembrane region" description="Helical" evidence="6">
    <location>
        <begin position="135"/>
        <end position="159"/>
    </location>
</feature>
<comment type="subcellular location">
    <subcellularLocation>
        <location evidence="1">Membrane</location>
        <topology evidence="1">Multi-pass membrane protein</topology>
    </subcellularLocation>
</comment>
<name>A0A6A4YFL5_9STRA</name>
<dbReference type="PANTHER" id="PTHR11972">
    <property type="entry name" value="NADPH OXIDASE"/>
    <property type="match status" value="1"/>
</dbReference>
<feature type="transmembrane region" description="Helical" evidence="6">
    <location>
        <begin position="38"/>
        <end position="59"/>
    </location>
</feature>
<proteinExistence type="predicted"/>
<feature type="transmembrane region" description="Helical" evidence="6">
    <location>
        <begin position="215"/>
        <end position="239"/>
    </location>
</feature>
<feature type="transmembrane region" description="Helical" evidence="6">
    <location>
        <begin position="299"/>
        <end position="329"/>
    </location>
</feature>
<feature type="transmembrane region" description="Helical" evidence="6">
    <location>
        <begin position="264"/>
        <end position="287"/>
    </location>
</feature>
<dbReference type="Pfam" id="PF01794">
    <property type="entry name" value="Ferric_reduct"/>
    <property type="match status" value="1"/>
</dbReference>
<dbReference type="InterPro" id="IPR050369">
    <property type="entry name" value="RBOH/FRE"/>
</dbReference>
<dbReference type="PANTHER" id="PTHR11972:SF193">
    <property type="entry name" value="FAD-BINDING FR-TYPE DOMAIN-CONTAINING PROTEIN"/>
    <property type="match status" value="1"/>
</dbReference>
<feature type="domain" description="Ferric oxidoreductase" evidence="7">
    <location>
        <begin position="182"/>
        <end position="310"/>
    </location>
</feature>
<dbReference type="OrthoDB" id="122720at2759"/>
<evidence type="ECO:0000256" key="5">
    <source>
        <dbReference type="ARBA" id="ARBA00023136"/>
    </source>
</evidence>
<dbReference type="InterPro" id="IPR013130">
    <property type="entry name" value="Fe3_Rdtase_TM_dom"/>
</dbReference>
<sequence>MQPSPRKSIKSFQAVSTPVGFKPDAPVDVPKPQPLFQALHWLVGLLVLFATISPVGYHIQAIYRNYLTPKWNAWFNVNPKNTSRYAPGKEMLPVTYFYFFVVLPLFAAAVVFTFTKTRFRGVTVAHWLHLKPRALGRLVSVGELLFLALLLVGNVVVAYQSYTFQVSLKKPKLACFAICLAFSGLYNMVFLALPATRHCFWMEWLNLPWARGVKYHRWLGVATIACFVLHFVVFFIHFADIDSLHELLPCFDCDISKKEGMDTWINVFGELSLLCMLIMGATSIPYVRRHYYATFKATHFLFVPAAALAVMHYEQIIVWIFVSMVLYIVNRMYSSSTVATPVALATADALPGSVTQLTFRCATTYLPGDIVYVQVPA</sequence>
<evidence type="ECO:0000313" key="8">
    <source>
        <dbReference type="EMBL" id="KAF0695330.1"/>
    </source>
</evidence>
<evidence type="ECO:0000259" key="7">
    <source>
        <dbReference type="Pfam" id="PF01794"/>
    </source>
</evidence>
<keyword evidence="4" id="KW-0560">Oxidoreductase</keyword>
<accession>A0A6A4YFL5</accession>
<feature type="transmembrane region" description="Helical" evidence="6">
    <location>
        <begin position="96"/>
        <end position="114"/>
    </location>
</feature>
<gene>
    <name evidence="8" type="ORF">As57867_013790</name>
</gene>
<evidence type="ECO:0000256" key="4">
    <source>
        <dbReference type="ARBA" id="ARBA00023002"/>
    </source>
</evidence>
<dbReference type="GO" id="GO:0005886">
    <property type="term" value="C:plasma membrane"/>
    <property type="evidence" value="ECO:0007669"/>
    <property type="project" value="TreeGrafter"/>
</dbReference>
<organism evidence="8">
    <name type="scientific">Aphanomyces stellatus</name>
    <dbReference type="NCBI Taxonomy" id="120398"/>
    <lineage>
        <taxon>Eukaryota</taxon>
        <taxon>Sar</taxon>
        <taxon>Stramenopiles</taxon>
        <taxon>Oomycota</taxon>
        <taxon>Saprolegniomycetes</taxon>
        <taxon>Saprolegniales</taxon>
        <taxon>Verrucalvaceae</taxon>
        <taxon>Aphanomyces</taxon>
    </lineage>
</organism>
<evidence type="ECO:0000256" key="3">
    <source>
        <dbReference type="ARBA" id="ARBA00022989"/>
    </source>
</evidence>
<comment type="caution">
    <text evidence="8">The sequence shown here is derived from an EMBL/GenBank/DDBJ whole genome shotgun (WGS) entry which is preliminary data.</text>
</comment>
<feature type="non-terminal residue" evidence="8">
    <location>
        <position position="377"/>
    </location>
</feature>
<dbReference type="AlphaFoldDB" id="A0A6A4YFL5"/>
<protein>
    <recommendedName>
        <fullName evidence="7">Ferric oxidoreductase domain-containing protein</fullName>
    </recommendedName>
</protein>
<reference evidence="8" key="1">
    <citation type="submission" date="2019-06" db="EMBL/GenBank/DDBJ databases">
        <title>Genomics analysis of Aphanomyces spp. identifies a new class of oomycete effector associated with host adaptation.</title>
        <authorList>
            <person name="Gaulin E."/>
        </authorList>
    </citation>
    <scope>NUCLEOTIDE SEQUENCE</scope>
    <source>
        <strain evidence="8">CBS 578.67</strain>
    </source>
</reference>